<dbReference type="PANTHER" id="PTHR34219">
    <property type="entry name" value="IRON-REGULATED INNER MEMBRANE PROTEIN-RELATED"/>
    <property type="match status" value="1"/>
</dbReference>
<evidence type="ECO:0000313" key="3">
    <source>
        <dbReference type="Proteomes" id="UP000614261"/>
    </source>
</evidence>
<keyword evidence="3" id="KW-1185">Reference proteome</keyword>
<name>A0ABQ1JB03_9SPHN</name>
<comment type="caution">
    <text evidence="2">The sequence shown here is derived from an EMBL/GenBank/DDBJ whole genome shotgun (WGS) entry which is preliminary data.</text>
</comment>
<reference evidence="3" key="1">
    <citation type="journal article" date="2019" name="Int. J. Syst. Evol. Microbiol.">
        <title>The Global Catalogue of Microorganisms (GCM) 10K type strain sequencing project: providing services to taxonomists for standard genome sequencing and annotation.</title>
        <authorList>
            <consortium name="The Broad Institute Genomics Platform"/>
            <consortium name="The Broad Institute Genome Sequencing Center for Infectious Disease"/>
            <person name="Wu L."/>
            <person name="Ma J."/>
        </authorList>
    </citation>
    <scope>NUCLEOTIDE SEQUENCE [LARGE SCALE GENOMIC DNA]</scope>
    <source>
        <strain evidence="3">CGMCC 1.12851</strain>
    </source>
</reference>
<feature type="transmembrane region" description="Helical" evidence="1">
    <location>
        <begin position="145"/>
        <end position="167"/>
    </location>
</feature>
<organism evidence="2 3">
    <name type="scientific">Blastomonas aquatica</name>
    <dbReference type="NCBI Taxonomy" id="1510276"/>
    <lineage>
        <taxon>Bacteria</taxon>
        <taxon>Pseudomonadati</taxon>
        <taxon>Pseudomonadota</taxon>
        <taxon>Alphaproteobacteria</taxon>
        <taxon>Sphingomonadales</taxon>
        <taxon>Sphingomonadaceae</taxon>
        <taxon>Blastomonas</taxon>
    </lineage>
</organism>
<dbReference type="InterPro" id="IPR005625">
    <property type="entry name" value="PepSY-ass_TM"/>
</dbReference>
<dbReference type="RefSeq" id="WP_188514199.1">
    <property type="nucleotide sequence ID" value="NZ_BMGD01000003.1"/>
</dbReference>
<dbReference type="Proteomes" id="UP000614261">
    <property type="component" value="Unassembled WGS sequence"/>
</dbReference>
<keyword evidence="1" id="KW-0472">Membrane</keyword>
<evidence type="ECO:0000313" key="2">
    <source>
        <dbReference type="EMBL" id="GGB64307.1"/>
    </source>
</evidence>
<accession>A0ABQ1JB03</accession>
<evidence type="ECO:0000256" key="1">
    <source>
        <dbReference type="SAM" id="Phobius"/>
    </source>
</evidence>
<proteinExistence type="predicted"/>
<dbReference type="PANTHER" id="PTHR34219:SF3">
    <property type="entry name" value="BLL7967 PROTEIN"/>
    <property type="match status" value="1"/>
</dbReference>
<feature type="transmembrane region" description="Helical" evidence="1">
    <location>
        <begin position="21"/>
        <end position="45"/>
    </location>
</feature>
<feature type="transmembrane region" description="Helical" evidence="1">
    <location>
        <begin position="412"/>
        <end position="433"/>
    </location>
</feature>
<feature type="transmembrane region" description="Helical" evidence="1">
    <location>
        <begin position="195"/>
        <end position="228"/>
    </location>
</feature>
<keyword evidence="1" id="KW-1133">Transmembrane helix</keyword>
<feature type="transmembrane region" description="Helical" evidence="1">
    <location>
        <begin position="346"/>
        <end position="367"/>
    </location>
</feature>
<feature type="transmembrane region" description="Helical" evidence="1">
    <location>
        <begin position="440"/>
        <end position="457"/>
    </location>
</feature>
<feature type="transmembrane region" description="Helical" evidence="1">
    <location>
        <begin position="463"/>
        <end position="484"/>
    </location>
</feature>
<dbReference type="Pfam" id="PF03929">
    <property type="entry name" value="PepSY_TM"/>
    <property type="match status" value="1"/>
</dbReference>
<keyword evidence="1" id="KW-0812">Transmembrane</keyword>
<evidence type="ECO:0008006" key="4">
    <source>
        <dbReference type="Google" id="ProtNLM"/>
    </source>
</evidence>
<feature type="transmembrane region" description="Helical" evidence="1">
    <location>
        <begin position="388"/>
        <end position="406"/>
    </location>
</feature>
<protein>
    <recommendedName>
        <fullName evidence="4">Peptidase</fullName>
    </recommendedName>
</protein>
<dbReference type="EMBL" id="BMGD01000003">
    <property type="protein sequence ID" value="GGB64307.1"/>
    <property type="molecule type" value="Genomic_DNA"/>
</dbReference>
<gene>
    <name evidence="2" type="ORF">GCM10010833_19230</name>
</gene>
<sequence length="506" mass="54207">MKAKKSKGFPSPDLVRAVLKGHSGLGLAFAALLYLVCLTGTIAVFTHEFQRWENPAAESMETMSAEAVQAAYRAAVERADGPVEHALILMPSQDRPWPTLRIDTEDGTQTTWIADSSGRISGEIREGWTKFVTRLHINLHLPQSWGIFIVGLTGVALLSSLISGLLAHPRLFRDAFHLRLGGSRRLQEADLHNRIGVWALPFHVTVSLTGALLGLSSIIIGAIGLAVFQGDTAKVYAIFTPPHLAEDARPAPPLDLRPLFASVATKAPGARISYLVVEHPTEMGAAVIFEVEDGSSRLANADSYAFDRSGKLYHQQKAEQNNVGQQILGSLGQLHFGWFGGGMIKIAYALLGLGLTYLAAGGVNIWLARRRDKGRPAPGWERVWAASVWGQPVALVGAALAALFTMSVAPLIWTWAAISVAMLGAAAFLPPVAISRIGRAGTGIFFIALATAHPAFMGTGDRMALIVNGVFGLIGLSLLATVIGQVSMLRKALMPASTRPKSERRT</sequence>